<organism evidence="3 4">
    <name type="scientific">Lentinus brumalis</name>
    <dbReference type="NCBI Taxonomy" id="2498619"/>
    <lineage>
        <taxon>Eukaryota</taxon>
        <taxon>Fungi</taxon>
        <taxon>Dikarya</taxon>
        <taxon>Basidiomycota</taxon>
        <taxon>Agaricomycotina</taxon>
        <taxon>Agaricomycetes</taxon>
        <taxon>Polyporales</taxon>
        <taxon>Polyporaceae</taxon>
        <taxon>Lentinus</taxon>
    </lineage>
</organism>
<reference evidence="3 4" key="1">
    <citation type="journal article" date="2018" name="Biotechnol. Biofuels">
        <title>Integrative visual omics of the white-rot fungus Polyporus brumalis exposes the biotechnological potential of its oxidative enzymes for delignifying raw plant biomass.</title>
        <authorList>
            <person name="Miyauchi S."/>
            <person name="Rancon A."/>
            <person name="Drula E."/>
            <person name="Hage H."/>
            <person name="Chaduli D."/>
            <person name="Favel A."/>
            <person name="Grisel S."/>
            <person name="Henrissat B."/>
            <person name="Herpoel-Gimbert I."/>
            <person name="Ruiz-Duenas F.J."/>
            <person name="Chevret D."/>
            <person name="Hainaut M."/>
            <person name="Lin J."/>
            <person name="Wang M."/>
            <person name="Pangilinan J."/>
            <person name="Lipzen A."/>
            <person name="Lesage-Meessen L."/>
            <person name="Navarro D."/>
            <person name="Riley R."/>
            <person name="Grigoriev I.V."/>
            <person name="Zhou S."/>
            <person name="Raouche S."/>
            <person name="Rosso M.N."/>
        </authorList>
    </citation>
    <scope>NUCLEOTIDE SEQUENCE [LARGE SCALE GENOMIC DNA]</scope>
    <source>
        <strain evidence="3 4">BRFM 1820</strain>
    </source>
</reference>
<accession>A0A371CSN6</accession>
<sequence length="494" mass="54827">MCVPMNLLLGLFSPLSSALSSAPPSVRLQRSASDPSYRLRRNDTARRCRGIGARASSPTLSSSPCPMPALVPSPWVFRLPSSLRASKDSNSGSRCASSATAGRSGGMFIDHNTTRTGHRDPYWASEVVGIEPIPAPPDLAGRRTNLTVGDVFLHRMGRSYQLWIWTLGDDGNKLSDGKASEAGSVPIASAKSGADKYQVQQGSLGSSDQPIRTLQAGFSWYGAAGRRGMDICKSDIRRSHRGHRLRICRTHPSLRSRTPPPRKEAKSKAKSKEECRLAEVQSKIVAVYKTISAHLSAGLCDGHMEARRGAKYQRSLSSVPLTTTNVTMDLIQFYSHAKVVFHTEKLTLCIEQLNDSHGIVNEGFYLSYIFRQFMLSPQDALLAVPTSGKDQAYLEPPEHVVLNFWDEKLSGSAYENKDGSTFKLDNFGIRTRYVFRFQDNIEHAKCMELFFITRRVMVERAREVEKRTHDIAALQDEILAAMKLSIPPAYYERA</sequence>
<feature type="compositionally biased region" description="Basic and acidic residues" evidence="1">
    <location>
        <begin position="261"/>
        <end position="272"/>
    </location>
</feature>
<evidence type="ECO:0000256" key="2">
    <source>
        <dbReference type="SAM" id="SignalP"/>
    </source>
</evidence>
<gene>
    <name evidence="3" type="ORF">OH76DRAFT_1422027</name>
</gene>
<dbReference type="AlphaFoldDB" id="A0A371CSN6"/>
<dbReference type="EMBL" id="KZ857467">
    <property type="protein sequence ID" value="RDX43305.1"/>
    <property type="molecule type" value="Genomic_DNA"/>
</dbReference>
<dbReference type="Proteomes" id="UP000256964">
    <property type="component" value="Unassembled WGS sequence"/>
</dbReference>
<keyword evidence="2" id="KW-0732">Signal</keyword>
<dbReference type="OrthoDB" id="5841748at2759"/>
<name>A0A371CSN6_9APHY</name>
<feature type="region of interest" description="Disordered" evidence="1">
    <location>
        <begin position="252"/>
        <end position="272"/>
    </location>
</feature>
<keyword evidence="4" id="KW-1185">Reference proteome</keyword>
<dbReference type="STRING" id="139420.A0A371CSN6"/>
<protein>
    <submittedName>
        <fullName evidence="3">Uncharacterized protein</fullName>
    </submittedName>
</protein>
<evidence type="ECO:0000256" key="1">
    <source>
        <dbReference type="SAM" id="MobiDB-lite"/>
    </source>
</evidence>
<proteinExistence type="predicted"/>
<evidence type="ECO:0000313" key="3">
    <source>
        <dbReference type="EMBL" id="RDX43305.1"/>
    </source>
</evidence>
<feature type="chain" id="PRO_5017035371" evidence="2">
    <location>
        <begin position="19"/>
        <end position="494"/>
    </location>
</feature>
<feature type="signal peptide" evidence="2">
    <location>
        <begin position="1"/>
        <end position="18"/>
    </location>
</feature>
<feature type="region of interest" description="Disordered" evidence="1">
    <location>
        <begin position="20"/>
        <end position="44"/>
    </location>
</feature>
<evidence type="ECO:0000313" key="4">
    <source>
        <dbReference type="Proteomes" id="UP000256964"/>
    </source>
</evidence>